<dbReference type="Proteomes" id="UP001601444">
    <property type="component" value="Unassembled WGS sequence"/>
</dbReference>
<evidence type="ECO:0000313" key="4">
    <source>
        <dbReference type="Proteomes" id="UP001601444"/>
    </source>
</evidence>
<feature type="region of interest" description="Disordered" evidence="1">
    <location>
        <begin position="1"/>
        <end position="22"/>
    </location>
</feature>
<organism evidence="3 4">
    <name type="scientific">Nocardia thailandica</name>
    <dbReference type="NCBI Taxonomy" id="257275"/>
    <lineage>
        <taxon>Bacteria</taxon>
        <taxon>Bacillati</taxon>
        <taxon>Actinomycetota</taxon>
        <taxon>Actinomycetes</taxon>
        <taxon>Mycobacteriales</taxon>
        <taxon>Nocardiaceae</taxon>
        <taxon>Nocardia</taxon>
    </lineage>
</organism>
<dbReference type="InterPro" id="IPR036249">
    <property type="entry name" value="Thioredoxin-like_sf"/>
</dbReference>
<keyword evidence="4" id="KW-1185">Reference proteome</keyword>
<dbReference type="InterPro" id="IPR013766">
    <property type="entry name" value="Thioredoxin_domain"/>
</dbReference>
<accession>A0ABW6PVR0</accession>
<dbReference type="RefSeq" id="WP_043648585.1">
    <property type="nucleotide sequence ID" value="NZ_JBIAMX010000022.1"/>
</dbReference>
<evidence type="ECO:0000313" key="3">
    <source>
        <dbReference type="EMBL" id="MFF0546528.1"/>
    </source>
</evidence>
<evidence type="ECO:0000256" key="1">
    <source>
        <dbReference type="SAM" id="MobiDB-lite"/>
    </source>
</evidence>
<gene>
    <name evidence="3" type="ORF">ACFYTF_27195</name>
</gene>
<dbReference type="EMBL" id="JBIAMX010000022">
    <property type="protein sequence ID" value="MFF0546528.1"/>
    <property type="molecule type" value="Genomic_DNA"/>
</dbReference>
<dbReference type="PROSITE" id="PS51352">
    <property type="entry name" value="THIOREDOXIN_2"/>
    <property type="match status" value="1"/>
</dbReference>
<proteinExistence type="predicted"/>
<dbReference type="Gene3D" id="3.40.30.10">
    <property type="entry name" value="Glutaredoxin"/>
    <property type="match status" value="1"/>
</dbReference>
<comment type="caution">
    <text evidence="3">The sequence shown here is derived from an EMBL/GenBank/DDBJ whole genome shotgun (WGS) entry which is preliminary data.</text>
</comment>
<dbReference type="Gene3D" id="1.25.40.10">
    <property type="entry name" value="Tetratricopeptide repeat domain"/>
    <property type="match status" value="1"/>
</dbReference>
<dbReference type="CDD" id="cd02956">
    <property type="entry name" value="ybbN"/>
    <property type="match status" value="1"/>
</dbReference>
<protein>
    <submittedName>
        <fullName evidence="3">Co-chaperone YbbN</fullName>
    </submittedName>
</protein>
<dbReference type="Pfam" id="PF00085">
    <property type="entry name" value="Thioredoxin"/>
    <property type="match status" value="1"/>
</dbReference>
<reference evidence="3 4" key="1">
    <citation type="submission" date="2024-10" db="EMBL/GenBank/DDBJ databases">
        <title>The Natural Products Discovery Center: Release of the First 8490 Sequenced Strains for Exploring Actinobacteria Biosynthetic Diversity.</title>
        <authorList>
            <person name="Kalkreuter E."/>
            <person name="Kautsar S.A."/>
            <person name="Yang D."/>
            <person name="Bader C.D."/>
            <person name="Teijaro C.N."/>
            <person name="Fluegel L."/>
            <person name="Davis C.M."/>
            <person name="Simpson J.R."/>
            <person name="Lauterbach L."/>
            <person name="Steele A.D."/>
            <person name="Gui C."/>
            <person name="Meng S."/>
            <person name="Li G."/>
            <person name="Viehrig K."/>
            <person name="Ye F."/>
            <person name="Su P."/>
            <person name="Kiefer A.F."/>
            <person name="Nichols A."/>
            <person name="Cepeda A.J."/>
            <person name="Yan W."/>
            <person name="Fan B."/>
            <person name="Jiang Y."/>
            <person name="Adhikari A."/>
            <person name="Zheng C.-J."/>
            <person name="Schuster L."/>
            <person name="Cowan T.M."/>
            <person name="Smanski M.J."/>
            <person name="Chevrette M.G."/>
            <person name="De Carvalho L.P.S."/>
            <person name="Shen B."/>
        </authorList>
    </citation>
    <scope>NUCLEOTIDE SEQUENCE [LARGE SCALE GENOMIC DNA]</scope>
    <source>
        <strain evidence="3 4">NPDC004045</strain>
    </source>
</reference>
<dbReference type="Pfam" id="PF14561">
    <property type="entry name" value="TPR_20"/>
    <property type="match status" value="1"/>
</dbReference>
<sequence>MSGAVDLSALKQPPAAPGGAAAASGDFQVTEADFETKVLRRSTQVPVVVALYSQRSPGSVELVRTLERFQAADGGRWDLAAIEAEPNMRIVQALRVQGIPTVIAVAGGQPLADFEGAQPEDQVRQWLDAVLQATAGKLEGDEDAPPAPEDPRFVAAEDALERGDIAGAEAAYEAIIAAEPANEEAKAALRQLRFLTRAQELGPEAIATADADPTNIDAALDAADVEVIGQQPGAAFDRLIALIKRTAGDDRTRVRTRLIELFDLYDKADPTVVAARRKLATALY</sequence>
<dbReference type="PANTHER" id="PTHR43601:SF3">
    <property type="entry name" value="THIOREDOXIN, MITOCHONDRIAL"/>
    <property type="match status" value="1"/>
</dbReference>
<feature type="domain" description="Thioredoxin" evidence="2">
    <location>
        <begin position="9"/>
        <end position="132"/>
    </location>
</feature>
<dbReference type="InterPro" id="IPR011990">
    <property type="entry name" value="TPR-like_helical_dom_sf"/>
</dbReference>
<dbReference type="SUPFAM" id="SSF52833">
    <property type="entry name" value="Thioredoxin-like"/>
    <property type="match status" value="1"/>
</dbReference>
<evidence type="ECO:0000259" key="2">
    <source>
        <dbReference type="PROSITE" id="PS51352"/>
    </source>
</evidence>
<dbReference type="PANTHER" id="PTHR43601">
    <property type="entry name" value="THIOREDOXIN, MITOCHONDRIAL"/>
    <property type="match status" value="1"/>
</dbReference>
<name>A0ABW6PVR0_9NOCA</name>